<name>A0A806DCY2_MEIRD</name>
<dbReference type="EMBL" id="CP001743">
    <property type="protein sequence ID" value="ADD29436.1"/>
    <property type="molecule type" value="Genomic_DNA"/>
</dbReference>
<comment type="subcellular location">
    <subcellularLocation>
        <location evidence="1">Cell membrane</location>
        <topology evidence="1">Multi-pass membrane protein</topology>
    </subcellularLocation>
</comment>
<dbReference type="GO" id="GO:0005886">
    <property type="term" value="C:plasma membrane"/>
    <property type="evidence" value="ECO:0007669"/>
    <property type="project" value="UniProtKB-SubCell"/>
</dbReference>
<dbReference type="PANTHER" id="PTHR30482">
    <property type="entry name" value="HIGH-AFFINITY BRANCHED-CHAIN AMINO ACID TRANSPORT SYSTEM PERMEASE"/>
    <property type="match status" value="1"/>
</dbReference>
<evidence type="ECO:0000256" key="1">
    <source>
        <dbReference type="ARBA" id="ARBA00004651"/>
    </source>
</evidence>
<dbReference type="Proteomes" id="UP000006655">
    <property type="component" value="Chromosome"/>
</dbReference>
<keyword evidence="5 6" id="KW-0472">Membrane</keyword>
<keyword evidence="4 6" id="KW-1133">Transmembrane helix</keyword>
<feature type="transmembrane region" description="Helical" evidence="6">
    <location>
        <begin position="71"/>
        <end position="88"/>
    </location>
</feature>
<evidence type="ECO:0000256" key="3">
    <source>
        <dbReference type="ARBA" id="ARBA00022692"/>
    </source>
</evidence>
<feature type="transmembrane region" description="Helical" evidence="6">
    <location>
        <begin position="205"/>
        <end position="227"/>
    </location>
</feature>
<dbReference type="Pfam" id="PF02653">
    <property type="entry name" value="BPD_transp_2"/>
    <property type="match status" value="1"/>
</dbReference>
<keyword evidence="8" id="KW-1185">Reference proteome</keyword>
<dbReference type="GO" id="GO:0015658">
    <property type="term" value="F:branched-chain amino acid transmembrane transporter activity"/>
    <property type="evidence" value="ECO:0007669"/>
    <property type="project" value="InterPro"/>
</dbReference>
<dbReference type="KEGG" id="mrb:Mrub_2687"/>
<accession>A0A806DCY2</accession>
<evidence type="ECO:0000313" key="7">
    <source>
        <dbReference type="EMBL" id="ADD29436.1"/>
    </source>
</evidence>
<evidence type="ECO:0000313" key="8">
    <source>
        <dbReference type="Proteomes" id="UP000006655"/>
    </source>
</evidence>
<dbReference type="OrthoDB" id="9789927at2"/>
<sequence>MMAELSREARAGSNGRQGLLRWGLVGLLLLPLALGGYPLYLATEAALLGLAAVALSLLLGHGGVPSLGQAAFLGLGAYTVGLALKAGLPLGLALLLAPLAAALLALLTGLLVFRTHGIFILMLTLAFGQMVYSAAHKWTGLTGGDDGLSLSGLSIHPVLLHLVAVGVLLAAVGGLRALLQTPYGKTLEAIRQNEEKIRSLGVPTFYYKLSLYLLTAALTGLAGSGLALHRSFISPHDLFWLTSATLMVMVLLGGSRGLWGAVFGALLYTFVQAWVSSFTDLWGLFVGSLLVLTVLFAREGLWPLLERRLGGGRAGAEG</sequence>
<evidence type="ECO:0000256" key="5">
    <source>
        <dbReference type="ARBA" id="ARBA00023136"/>
    </source>
</evidence>
<evidence type="ECO:0000256" key="6">
    <source>
        <dbReference type="SAM" id="Phobius"/>
    </source>
</evidence>
<protein>
    <submittedName>
        <fullName evidence="7">Inner-membrane translocator</fullName>
    </submittedName>
</protein>
<feature type="transmembrane region" description="Helical" evidence="6">
    <location>
        <begin position="94"/>
        <end position="113"/>
    </location>
</feature>
<organism evidence="7 8">
    <name type="scientific">Meiothermus ruber (strain ATCC 35948 / DSM 1279 / VKM B-1258 / 21)</name>
    <name type="common">Thermus ruber</name>
    <dbReference type="NCBI Taxonomy" id="504728"/>
    <lineage>
        <taxon>Bacteria</taxon>
        <taxon>Thermotogati</taxon>
        <taxon>Deinococcota</taxon>
        <taxon>Deinococci</taxon>
        <taxon>Thermales</taxon>
        <taxon>Thermaceae</taxon>
        <taxon>Meiothermus</taxon>
    </lineage>
</organism>
<dbReference type="CDD" id="cd06581">
    <property type="entry name" value="TM_PBP1_LivM_like"/>
    <property type="match status" value="1"/>
</dbReference>
<feature type="transmembrane region" description="Helical" evidence="6">
    <location>
        <begin position="281"/>
        <end position="298"/>
    </location>
</feature>
<evidence type="ECO:0000256" key="4">
    <source>
        <dbReference type="ARBA" id="ARBA00022989"/>
    </source>
</evidence>
<gene>
    <name evidence="7" type="ordered locus">Mrub_2687</name>
</gene>
<dbReference type="PANTHER" id="PTHR30482:SF17">
    <property type="entry name" value="ABC TRANSPORTER ATP-BINDING PROTEIN"/>
    <property type="match status" value="1"/>
</dbReference>
<dbReference type="InterPro" id="IPR001851">
    <property type="entry name" value="ABC_transp_permease"/>
</dbReference>
<dbReference type="RefSeq" id="WP_013014934.1">
    <property type="nucleotide sequence ID" value="NC_013946.1"/>
</dbReference>
<keyword evidence="2" id="KW-1003">Cell membrane</keyword>
<dbReference type="AlphaFoldDB" id="A0A806DCY2"/>
<feature type="transmembrane region" description="Helical" evidence="6">
    <location>
        <begin position="233"/>
        <end position="251"/>
    </location>
</feature>
<reference evidence="7 8" key="1">
    <citation type="journal article" date="2010" name="Stand. Genomic Sci.">
        <title>Complete genome sequence of Meiothermus ruber type strain (21).</title>
        <authorList>
            <person name="Tindall B.J."/>
            <person name="Sikorski J."/>
            <person name="Lucas S."/>
            <person name="Goltsman E."/>
            <person name="Copeland A."/>
            <person name="Glavina Del Rio T."/>
            <person name="Nolan M."/>
            <person name="Tice H."/>
            <person name="Cheng J.F."/>
            <person name="Han C."/>
            <person name="Pitluck S."/>
            <person name="Liolios K."/>
            <person name="Ivanova N."/>
            <person name="Mavromatis K."/>
            <person name="Ovchinnikova G."/>
            <person name="Pati A."/>
            <person name="Fahnrich R."/>
            <person name="Goodwin L."/>
            <person name="Chen A."/>
            <person name="Palaniappan K."/>
            <person name="Land M."/>
            <person name="Hauser L."/>
            <person name="Chang Y.J."/>
            <person name="Jeffries C.D."/>
            <person name="Rohde M."/>
            <person name="Goker M."/>
            <person name="Woyke T."/>
            <person name="Bristow J."/>
            <person name="Eisen J.A."/>
            <person name="Markowitz V."/>
            <person name="Hugenholtz P."/>
            <person name="Kyrpides N.C."/>
            <person name="Klenk H.P."/>
            <person name="Lapidus A."/>
        </authorList>
    </citation>
    <scope>NUCLEOTIDE SEQUENCE [LARGE SCALE GENOMIC DNA]</scope>
    <source>
        <strain evidence="8">ATCC 35948 / DSM 1279 / VKM B-1258 / 21</strain>
    </source>
</reference>
<feature type="transmembrane region" description="Helical" evidence="6">
    <location>
        <begin position="155"/>
        <end position="179"/>
    </location>
</feature>
<dbReference type="InterPro" id="IPR043428">
    <property type="entry name" value="LivM-like"/>
</dbReference>
<keyword evidence="3 6" id="KW-0812">Transmembrane</keyword>
<proteinExistence type="predicted"/>
<evidence type="ECO:0000256" key="2">
    <source>
        <dbReference type="ARBA" id="ARBA00022475"/>
    </source>
</evidence>
<feature type="transmembrane region" description="Helical" evidence="6">
    <location>
        <begin position="20"/>
        <end position="40"/>
    </location>
</feature>